<dbReference type="AlphaFoldDB" id="A0A2S2DZE6"/>
<sequence>MSVVNKMLKDLEQRQQHTSSAESDYQPRKTSFKRRFGPVMLVVLLVVIAGWVLFDTFRPVASVEVSDKGQPAGPMPIQKYVESAPAEQKINETAQPTAGPDVSSPNQTLQVQTTVAKQQPNTPATKPAAIEQDSKEPETDSKEVAVSLPQNAGEQPAQQDTAQPATEQAAAEPPQPDVRKRQVEVSEAEQVRRQLEPLLAERKYKLAFPLLARLLELEPGAHNIRAKLINLSLRQGRRPLAEGTLQQAVEQFPEHYEYRSQLARLWRQDKPQQALALLMAAKPPVASYTDYYALRAGLARGQGQFFQAVKDYYQLLELQPDNDRWRLGMAIALDKAGQHQPALKQYHQVSNSTVLPEQARRFIQQRIDALGGR</sequence>
<dbReference type="EMBL" id="CP029347">
    <property type="protein sequence ID" value="AWL10785.1"/>
    <property type="molecule type" value="Genomic_DNA"/>
</dbReference>
<dbReference type="SUPFAM" id="SSF48452">
    <property type="entry name" value="TPR-like"/>
    <property type="match status" value="1"/>
</dbReference>
<keyword evidence="5" id="KW-1185">Reference proteome</keyword>
<reference evidence="4 5" key="1">
    <citation type="submission" date="2018-05" db="EMBL/GenBank/DDBJ databases">
        <title>Salinimonas sp. HMF8227 Genome sequencing and assembly.</title>
        <authorList>
            <person name="Kang H."/>
            <person name="Kang J."/>
            <person name="Cha I."/>
            <person name="Kim H."/>
            <person name="Joh K."/>
        </authorList>
    </citation>
    <scope>NUCLEOTIDE SEQUENCE [LARGE SCALE GENOMIC DNA]</scope>
    <source>
        <strain evidence="4 5">HMF8227</strain>
    </source>
</reference>
<name>A0A2S2DZE6_9ALTE</name>
<keyword evidence="1" id="KW-0802">TPR repeat</keyword>
<feature type="compositionally biased region" description="Basic and acidic residues" evidence="2">
    <location>
        <begin position="132"/>
        <end position="143"/>
    </location>
</feature>
<dbReference type="Proteomes" id="UP000245728">
    <property type="component" value="Chromosome"/>
</dbReference>
<evidence type="ECO:0000313" key="5">
    <source>
        <dbReference type="Proteomes" id="UP000245728"/>
    </source>
</evidence>
<dbReference type="KEGG" id="salh:HMF8227_00277"/>
<feature type="region of interest" description="Disordered" evidence="2">
    <location>
        <begin position="7"/>
        <end position="29"/>
    </location>
</feature>
<dbReference type="SMART" id="SM00028">
    <property type="entry name" value="TPR"/>
    <property type="match status" value="2"/>
</dbReference>
<feature type="compositionally biased region" description="Basic and acidic residues" evidence="2">
    <location>
        <begin position="177"/>
        <end position="189"/>
    </location>
</feature>
<evidence type="ECO:0000256" key="2">
    <source>
        <dbReference type="SAM" id="MobiDB-lite"/>
    </source>
</evidence>
<dbReference type="Gene3D" id="1.25.40.10">
    <property type="entry name" value="Tetratricopeptide repeat domain"/>
    <property type="match status" value="1"/>
</dbReference>
<gene>
    <name evidence="4" type="ORF">HMF8227_00277</name>
</gene>
<feature type="transmembrane region" description="Helical" evidence="3">
    <location>
        <begin position="36"/>
        <end position="54"/>
    </location>
</feature>
<evidence type="ECO:0000256" key="1">
    <source>
        <dbReference type="PROSITE-ProRule" id="PRU00339"/>
    </source>
</evidence>
<feature type="repeat" description="TPR" evidence="1">
    <location>
        <begin position="289"/>
        <end position="322"/>
    </location>
</feature>
<feature type="compositionally biased region" description="Low complexity" evidence="2">
    <location>
        <begin position="155"/>
        <end position="172"/>
    </location>
</feature>
<dbReference type="PROSITE" id="PS50005">
    <property type="entry name" value="TPR"/>
    <property type="match status" value="1"/>
</dbReference>
<keyword evidence="3" id="KW-0812">Transmembrane</keyword>
<dbReference type="Pfam" id="PF14559">
    <property type="entry name" value="TPR_19"/>
    <property type="match status" value="2"/>
</dbReference>
<accession>A0A2S2DZE6</accession>
<organism evidence="4 5">
    <name type="scientific">Saliniradius amylolyticus</name>
    <dbReference type="NCBI Taxonomy" id="2183582"/>
    <lineage>
        <taxon>Bacteria</taxon>
        <taxon>Pseudomonadati</taxon>
        <taxon>Pseudomonadota</taxon>
        <taxon>Gammaproteobacteria</taxon>
        <taxon>Alteromonadales</taxon>
        <taxon>Alteromonadaceae</taxon>
        <taxon>Saliniradius</taxon>
    </lineage>
</organism>
<proteinExistence type="predicted"/>
<dbReference type="InterPro" id="IPR019734">
    <property type="entry name" value="TPR_rpt"/>
</dbReference>
<evidence type="ECO:0008006" key="6">
    <source>
        <dbReference type="Google" id="ProtNLM"/>
    </source>
</evidence>
<feature type="compositionally biased region" description="Polar residues" evidence="2">
    <location>
        <begin position="103"/>
        <end position="124"/>
    </location>
</feature>
<protein>
    <recommendedName>
        <fullName evidence="6">MSHA biogenesis protein MshN</fullName>
    </recommendedName>
</protein>
<dbReference type="RefSeq" id="WP_109338474.1">
    <property type="nucleotide sequence ID" value="NZ_CP029347.1"/>
</dbReference>
<keyword evidence="3" id="KW-1133">Transmembrane helix</keyword>
<dbReference type="InterPro" id="IPR011990">
    <property type="entry name" value="TPR-like_helical_dom_sf"/>
</dbReference>
<evidence type="ECO:0000313" key="4">
    <source>
        <dbReference type="EMBL" id="AWL10785.1"/>
    </source>
</evidence>
<evidence type="ECO:0000256" key="3">
    <source>
        <dbReference type="SAM" id="Phobius"/>
    </source>
</evidence>
<keyword evidence="3" id="KW-0472">Membrane</keyword>
<dbReference type="OrthoDB" id="5406098at2"/>
<feature type="region of interest" description="Disordered" evidence="2">
    <location>
        <begin position="94"/>
        <end position="189"/>
    </location>
</feature>